<evidence type="ECO:0000256" key="1">
    <source>
        <dbReference type="ARBA" id="ARBA00004127"/>
    </source>
</evidence>
<dbReference type="PANTHER" id="PTHR30586">
    <property type="entry name" value="ELECTRON TRANSPORT COMPLEX PROTEIN RNFE"/>
    <property type="match status" value="1"/>
</dbReference>
<dbReference type="NCBIfam" id="TIGR01948">
    <property type="entry name" value="rnfE"/>
    <property type="match status" value="1"/>
</dbReference>
<feature type="transmembrane region" description="Helical" evidence="9">
    <location>
        <begin position="99"/>
        <end position="117"/>
    </location>
</feature>
<feature type="transmembrane region" description="Helical" evidence="9">
    <location>
        <begin position="129"/>
        <end position="150"/>
    </location>
</feature>
<comment type="subunit">
    <text evidence="9">The complex is composed of six subunits: RnfA, RnfB, RnfC, RnfD, RnfE and RnfG.</text>
</comment>
<comment type="caution">
    <text evidence="10">The sequence shown here is derived from an EMBL/GenBank/DDBJ whole genome shotgun (WGS) entry which is preliminary data.</text>
</comment>
<accession>A0ABT1G4D5</accession>
<dbReference type="PANTHER" id="PTHR30586:SF0">
    <property type="entry name" value="ION-TRANSLOCATING OXIDOREDUCTASE COMPLEX SUBUNIT E"/>
    <property type="match status" value="1"/>
</dbReference>
<dbReference type="NCBIfam" id="NF009070">
    <property type="entry name" value="PRK12405.1"/>
    <property type="match status" value="1"/>
</dbReference>
<dbReference type="Pfam" id="PF02508">
    <property type="entry name" value="Rnf-Nqr"/>
    <property type="match status" value="1"/>
</dbReference>
<keyword evidence="5 9" id="KW-1278">Translocase</keyword>
<gene>
    <name evidence="9" type="primary">rnfE</name>
    <name evidence="10" type="ORF">J2T60_000115</name>
</gene>
<evidence type="ECO:0000256" key="8">
    <source>
        <dbReference type="ARBA" id="ARBA00023136"/>
    </source>
</evidence>
<evidence type="ECO:0000256" key="9">
    <source>
        <dbReference type="HAMAP-Rule" id="MF_00478"/>
    </source>
</evidence>
<comment type="subcellular location">
    <subcellularLocation>
        <location evidence="9">Cell inner membrane</location>
        <topology evidence="9">Multi-pass membrane protein</topology>
    </subcellularLocation>
    <subcellularLocation>
        <location evidence="1">Endomembrane system</location>
        <topology evidence="1">Multi-pass membrane protein</topology>
    </subcellularLocation>
</comment>
<evidence type="ECO:0000256" key="2">
    <source>
        <dbReference type="ARBA" id="ARBA00022448"/>
    </source>
</evidence>
<keyword evidence="7 9" id="KW-1133">Transmembrane helix</keyword>
<dbReference type="EC" id="7.-.-.-" evidence="9"/>
<keyword evidence="4 9" id="KW-0812">Transmembrane</keyword>
<protein>
    <recommendedName>
        <fullName evidence="9">Ion-translocating oxidoreductase complex subunit E</fullName>
        <ecNumber evidence="9">7.-.-.-</ecNumber>
    </recommendedName>
    <alternativeName>
        <fullName evidence="9">Rnf electron transport complex subunit E</fullName>
    </alternativeName>
</protein>
<evidence type="ECO:0000256" key="6">
    <source>
        <dbReference type="ARBA" id="ARBA00022982"/>
    </source>
</evidence>
<evidence type="ECO:0000313" key="10">
    <source>
        <dbReference type="EMBL" id="MCP1726150.1"/>
    </source>
</evidence>
<comment type="function">
    <text evidence="9">Part of a membrane-bound complex that couples electron transfer with translocation of ions across the membrane.</text>
</comment>
<feature type="transmembrane region" description="Helical" evidence="9">
    <location>
        <begin position="21"/>
        <end position="38"/>
    </location>
</feature>
<evidence type="ECO:0000313" key="11">
    <source>
        <dbReference type="Proteomes" id="UP001523550"/>
    </source>
</evidence>
<keyword evidence="11" id="KW-1185">Reference proteome</keyword>
<dbReference type="InterPro" id="IPR003667">
    <property type="entry name" value="NqrDE/RnfAE"/>
</dbReference>
<evidence type="ECO:0000256" key="5">
    <source>
        <dbReference type="ARBA" id="ARBA00022967"/>
    </source>
</evidence>
<evidence type="ECO:0000256" key="7">
    <source>
        <dbReference type="ARBA" id="ARBA00022989"/>
    </source>
</evidence>
<sequence>MSMTNYRNIAREGLWTNNPGLVQLLGLCPLLAVTGTAINGLGLGLATLFVLLGSNLAVSAIRHAVHPEIRIPVFVMIIAALVTAVELAMNAFFHDLYQVLGIFIPLIVTNCTIIGRAEAFASRNPVPRAAADGLAMGLGFAAVLIVLGGFRELLGQGTLFSGAEMMFGSAMDITLRPIPAYDGFLLAVLPPGAFIGLGLLVALKNWLDARASAATVKAGAIRRVST</sequence>
<evidence type="ECO:0000256" key="4">
    <source>
        <dbReference type="ARBA" id="ARBA00022692"/>
    </source>
</evidence>
<comment type="similarity">
    <text evidence="9">Belongs to the NqrDE/RnfAE family.</text>
</comment>
<evidence type="ECO:0000256" key="3">
    <source>
        <dbReference type="ARBA" id="ARBA00022519"/>
    </source>
</evidence>
<feature type="transmembrane region" description="Helical" evidence="9">
    <location>
        <begin position="73"/>
        <end position="93"/>
    </location>
</feature>
<feature type="transmembrane region" description="Helical" evidence="9">
    <location>
        <begin position="44"/>
        <end position="61"/>
    </location>
</feature>
<dbReference type="Proteomes" id="UP001523550">
    <property type="component" value="Unassembled WGS sequence"/>
</dbReference>
<dbReference type="HAMAP" id="MF_00478">
    <property type="entry name" value="RsxE_RnfE"/>
    <property type="match status" value="1"/>
</dbReference>
<feature type="transmembrane region" description="Helical" evidence="9">
    <location>
        <begin position="184"/>
        <end position="203"/>
    </location>
</feature>
<proteinExistence type="inferred from homology"/>
<organism evidence="10 11">
    <name type="scientific">Natronospira proteinivora</name>
    <dbReference type="NCBI Taxonomy" id="1807133"/>
    <lineage>
        <taxon>Bacteria</taxon>
        <taxon>Pseudomonadati</taxon>
        <taxon>Pseudomonadota</taxon>
        <taxon>Gammaproteobacteria</taxon>
        <taxon>Natronospirales</taxon>
        <taxon>Natronospiraceae</taxon>
        <taxon>Natronospira</taxon>
    </lineage>
</organism>
<keyword evidence="2 9" id="KW-0813">Transport</keyword>
<keyword evidence="8 9" id="KW-0472">Membrane</keyword>
<dbReference type="InterPro" id="IPR010968">
    <property type="entry name" value="RnfE"/>
</dbReference>
<dbReference type="EMBL" id="JALJYF010000001">
    <property type="protein sequence ID" value="MCP1726150.1"/>
    <property type="molecule type" value="Genomic_DNA"/>
</dbReference>
<keyword evidence="9" id="KW-1003">Cell membrane</keyword>
<name>A0ABT1G4D5_9GAMM</name>
<keyword evidence="3 9" id="KW-0997">Cell inner membrane</keyword>
<reference evidence="10 11" key="1">
    <citation type="submission" date="2022-03" db="EMBL/GenBank/DDBJ databases">
        <title>Genomic Encyclopedia of Type Strains, Phase III (KMG-III): the genomes of soil and plant-associated and newly described type strains.</title>
        <authorList>
            <person name="Whitman W."/>
        </authorList>
    </citation>
    <scope>NUCLEOTIDE SEQUENCE [LARGE SCALE GENOMIC DNA]</scope>
    <source>
        <strain evidence="10 11">BSker1</strain>
    </source>
</reference>
<dbReference type="PIRSF" id="PIRSF006102">
    <property type="entry name" value="NQR_DE"/>
    <property type="match status" value="1"/>
</dbReference>
<keyword evidence="6 9" id="KW-0249">Electron transport</keyword>